<accession>A0ABW1YA08</accession>
<dbReference type="Gene3D" id="3.40.710.10">
    <property type="entry name" value="DD-peptidase/beta-lactamase superfamily"/>
    <property type="match status" value="1"/>
</dbReference>
<dbReference type="Pfam" id="PF13354">
    <property type="entry name" value="Beta-lactamase2"/>
    <property type="match status" value="1"/>
</dbReference>
<dbReference type="GO" id="GO:0016787">
    <property type="term" value="F:hydrolase activity"/>
    <property type="evidence" value="ECO:0007669"/>
    <property type="project" value="UniProtKB-KW"/>
</dbReference>
<proteinExistence type="predicted"/>
<evidence type="ECO:0000313" key="2">
    <source>
        <dbReference type="EMBL" id="MFC6591086.1"/>
    </source>
</evidence>
<evidence type="ECO:0000259" key="1">
    <source>
        <dbReference type="Pfam" id="PF13354"/>
    </source>
</evidence>
<keyword evidence="3" id="KW-1185">Reference proteome</keyword>
<feature type="domain" description="Beta-lactamase class A catalytic" evidence="1">
    <location>
        <begin position="10"/>
        <end position="198"/>
    </location>
</feature>
<comment type="caution">
    <text evidence="2">The sequence shown here is derived from an EMBL/GenBank/DDBJ whole genome shotgun (WGS) entry which is preliminary data.</text>
</comment>
<keyword evidence="2" id="KW-0378">Hydrolase</keyword>
<dbReference type="RefSeq" id="WP_380082093.1">
    <property type="nucleotide sequence ID" value="NZ_JBHSWD010000001.1"/>
</dbReference>
<dbReference type="PANTHER" id="PTHR35333:SF4">
    <property type="entry name" value="SLR0121 PROTEIN"/>
    <property type="match status" value="1"/>
</dbReference>
<sequence>MADLDPQTLEVRRAVATNPDSLFPLASTYKQAVLWAVLREFGAGRLSPTERFDVTPGQQSLGEYPYDGTNVKALTIRMIQRSDNTATDILHRRVGLGRVQALADDLRLCHTRLILPTKDWWAAQAGLSPTYQQGLDWDTASQSQRLAWAAGVDQDTRRLTVHELAAHLNPYFEQLHQPADDLAAHNVSTPYEFSTLLAHQYLRGGLTARAQKWQQEVAQLGYGKSALRAGQVGNIRSFYGKGATAGGC</sequence>
<dbReference type="SUPFAM" id="SSF56601">
    <property type="entry name" value="beta-lactamase/transpeptidase-like"/>
    <property type="match status" value="1"/>
</dbReference>
<dbReference type="EMBL" id="JBHSWD010000001">
    <property type="protein sequence ID" value="MFC6591086.1"/>
    <property type="molecule type" value="Genomic_DNA"/>
</dbReference>
<name>A0ABW1YA08_9DEIO</name>
<dbReference type="Proteomes" id="UP001596297">
    <property type="component" value="Unassembled WGS sequence"/>
</dbReference>
<protein>
    <submittedName>
        <fullName evidence="2">Serine hydrolase</fullName>
    </submittedName>
</protein>
<organism evidence="2 3">
    <name type="scientific">Deinococcus lacus</name>
    <dbReference type="NCBI Taxonomy" id="392561"/>
    <lineage>
        <taxon>Bacteria</taxon>
        <taxon>Thermotogati</taxon>
        <taxon>Deinococcota</taxon>
        <taxon>Deinococci</taxon>
        <taxon>Deinococcales</taxon>
        <taxon>Deinococcaceae</taxon>
        <taxon>Deinococcus</taxon>
    </lineage>
</organism>
<dbReference type="InterPro" id="IPR045155">
    <property type="entry name" value="Beta-lactam_cat"/>
</dbReference>
<gene>
    <name evidence="2" type="ORF">ACFP81_02925</name>
</gene>
<dbReference type="InterPro" id="IPR012338">
    <property type="entry name" value="Beta-lactam/transpept-like"/>
</dbReference>
<evidence type="ECO:0000313" key="3">
    <source>
        <dbReference type="Proteomes" id="UP001596297"/>
    </source>
</evidence>
<dbReference type="PANTHER" id="PTHR35333">
    <property type="entry name" value="BETA-LACTAMASE"/>
    <property type="match status" value="1"/>
</dbReference>
<dbReference type="InterPro" id="IPR000871">
    <property type="entry name" value="Beta-lactam_class-A"/>
</dbReference>
<reference evidence="3" key="1">
    <citation type="journal article" date="2019" name="Int. J. Syst. Evol. Microbiol.">
        <title>The Global Catalogue of Microorganisms (GCM) 10K type strain sequencing project: providing services to taxonomists for standard genome sequencing and annotation.</title>
        <authorList>
            <consortium name="The Broad Institute Genomics Platform"/>
            <consortium name="The Broad Institute Genome Sequencing Center for Infectious Disease"/>
            <person name="Wu L."/>
            <person name="Ma J."/>
        </authorList>
    </citation>
    <scope>NUCLEOTIDE SEQUENCE [LARGE SCALE GENOMIC DNA]</scope>
    <source>
        <strain evidence="3">CGMCC 1.15772</strain>
    </source>
</reference>